<name>A0A1G8RZA7_9RHOB</name>
<evidence type="ECO:0000256" key="2">
    <source>
        <dbReference type="ARBA" id="ARBA00023125"/>
    </source>
</evidence>
<sequence>MTSGIPAGERDPKRRVILAAARTALARHGVRRCSMEVIARQAGMSRPALYLHFANREAILRALGLEQTERAEQALRAALQGKGRVEDRLAAAFAALRDAGAEPGWALPQDADLPDRHGVPPDVAQEGQARLCAVLADWLRTEAVAGRLRLALPPDHAAEVMLAALRGIATLPPPEVNRALRSLAQMLGRGLTPLDPAP</sequence>
<dbReference type="Pfam" id="PF00440">
    <property type="entry name" value="TetR_N"/>
    <property type="match status" value="1"/>
</dbReference>
<protein>
    <submittedName>
        <fullName evidence="6">Transcriptional regulator, TetR family</fullName>
    </submittedName>
</protein>
<dbReference type="PANTHER" id="PTHR30055">
    <property type="entry name" value="HTH-TYPE TRANSCRIPTIONAL REGULATOR RUTR"/>
    <property type="match status" value="1"/>
</dbReference>
<dbReference type="EMBL" id="FNEJ01000022">
    <property type="protein sequence ID" value="SDJ22279.1"/>
    <property type="molecule type" value="Genomic_DNA"/>
</dbReference>
<dbReference type="GO" id="GO:0003700">
    <property type="term" value="F:DNA-binding transcription factor activity"/>
    <property type="evidence" value="ECO:0007669"/>
    <property type="project" value="TreeGrafter"/>
</dbReference>
<feature type="domain" description="HTH tetR-type" evidence="5">
    <location>
        <begin position="11"/>
        <end position="71"/>
    </location>
</feature>
<reference evidence="6 7" key="1">
    <citation type="submission" date="2016-10" db="EMBL/GenBank/DDBJ databases">
        <authorList>
            <person name="de Groot N.N."/>
        </authorList>
    </citation>
    <scope>NUCLEOTIDE SEQUENCE [LARGE SCALE GENOMIC DNA]</scope>
    <source>
        <strain evidence="6 7">DSM 26424</strain>
    </source>
</reference>
<dbReference type="InterPro" id="IPR050109">
    <property type="entry name" value="HTH-type_TetR-like_transc_reg"/>
</dbReference>
<keyword evidence="7" id="KW-1185">Reference proteome</keyword>
<dbReference type="Gene3D" id="1.10.357.10">
    <property type="entry name" value="Tetracycline Repressor, domain 2"/>
    <property type="match status" value="1"/>
</dbReference>
<dbReference type="Proteomes" id="UP000199093">
    <property type="component" value="Unassembled WGS sequence"/>
</dbReference>
<keyword evidence="1" id="KW-0805">Transcription regulation</keyword>
<evidence type="ECO:0000256" key="1">
    <source>
        <dbReference type="ARBA" id="ARBA00023015"/>
    </source>
</evidence>
<accession>A0A1G8RZA7</accession>
<dbReference type="AlphaFoldDB" id="A0A1G8RZA7"/>
<feature type="DNA-binding region" description="H-T-H motif" evidence="4">
    <location>
        <begin position="34"/>
        <end position="53"/>
    </location>
</feature>
<dbReference type="RefSeq" id="WP_089850485.1">
    <property type="nucleotide sequence ID" value="NZ_FNEJ01000022.1"/>
</dbReference>
<dbReference type="InterPro" id="IPR009057">
    <property type="entry name" value="Homeodomain-like_sf"/>
</dbReference>
<dbReference type="OrthoDB" id="9802802at2"/>
<evidence type="ECO:0000256" key="4">
    <source>
        <dbReference type="PROSITE-ProRule" id="PRU00335"/>
    </source>
</evidence>
<evidence type="ECO:0000259" key="5">
    <source>
        <dbReference type="PROSITE" id="PS50977"/>
    </source>
</evidence>
<dbReference type="PROSITE" id="PS50977">
    <property type="entry name" value="HTH_TETR_2"/>
    <property type="match status" value="1"/>
</dbReference>
<dbReference type="PRINTS" id="PR00455">
    <property type="entry name" value="HTHTETR"/>
</dbReference>
<dbReference type="STRING" id="555512.SAMN04487993_102256"/>
<dbReference type="PANTHER" id="PTHR30055:SF234">
    <property type="entry name" value="HTH-TYPE TRANSCRIPTIONAL REGULATOR BETI"/>
    <property type="match status" value="1"/>
</dbReference>
<evidence type="ECO:0000256" key="3">
    <source>
        <dbReference type="ARBA" id="ARBA00023163"/>
    </source>
</evidence>
<dbReference type="InterPro" id="IPR001647">
    <property type="entry name" value="HTH_TetR"/>
</dbReference>
<proteinExistence type="predicted"/>
<organism evidence="6 7">
    <name type="scientific">Salipiger marinus</name>
    <dbReference type="NCBI Taxonomy" id="555512"/>
    <lineage>
        <taxon>Bacteria</taxon>
        <taxon>Pseudomonadati</taxon>
        <taxon>Pseudomonadota</taxon>
        <taxon>Alphaproteobacteria</taxon>
        <taxon>Rhodobacterales</taxon>
        <taxon>Roseobacteraceae</taxon>
        <taxon>Salipiger</taxon>
    </lineage>
</organism>
<evidence type="ECO:0000313" key="7">
    <source>
        <dbReference type="Proteomes" id="UP000199093"/>
    </source>
</evidence>
<keyword evidence="2 4" id="KW-0238">DNA-binding</keyword>
<dbReference type="SUPFAM" id="SSF46689">
    <property type="entry name" value="Homeodomain-like"/>
    <property type="match status" value="1"/>
</dbReference>
<dbReference type="GO" id="GO:0000976">
    <property type="term" value="F:transcription cis-regulatory region binding"/>
    <property type="evidence" value="ECO:0007669"/>
    <property type="project" value="TreeGrafter"/>
</dbReference>
<gene>
    <name evidence="6" type="ORF">SAMN04487993_102256</name>
</gene>
<keyword evidence="3" id="KW-0804">Transcription</keyword>
<evidence type="ECO:0000313" key="6">
    <source>
        <dbReference type="EMBL" id="SDJ22279.1"/>
    </source>
</evidence>